<dbReference type="RefSeq" id="WP_168412573.1">
    <property type="nucleotide sequence ID" value="NZ_JAAXPW010000026.1"/>
</dbReference>
<dbReference type="InterPro" id="IPR008326">
    <property type="entry name" value="PdhI-like"/>
</dbReference>
<evidence type="ECO:0000256" key="1">
    <source>
        <dbReference type="ARBA" id="ARBA00006718"/>
    </source>
</evidence>
<comment type="caution">
    <text evidence="2">The sequence shown here is derived from an EMBL/GenBank/DDBJ whole genome shotgun (WGS) entry which is preliminary data.</text>
</comment>
<keyword evidence="3" id="KW-1185">Reference proteome</keyword>
<dbReference type="AlphaFoldDB" id="A0A840PXZ4"/>
<reference evidence="2 3" key="1">
    <citation type="submission" date="2020-08" db="EMBL/GenBank/DDBJ databases">
        <title>Genomic Encyclopedia of Type Strains, Phase IV (KMG-IV): sequencing the most valuable type-strain genomes for metagenomic binning, comparative biology and taxonomic classification.</title>
        <authorList>
            <person name="Goeker M."/>
        </authorList>
    </citation>
    <scope>NUCLEOTIDE SEQUENCE [LARGE SCALE GENOMIC DNA]</scope>
    <source>
        <strain evidence="2 3">DSM 10633</strain>
    </source>
</reference>
<accession>A0A840PXZ4</accession>
<evidence type="ECO:0000313" key="2">
    <source>
        <dbReference type="EMBL" id="MBB5149532.1"/>
    </source>
</evidence>
<dbReference type="Proteomes" id="UP000557217">
    <property type="component" value="Unassembled WGS sequence"/>
</dbReference>
<proteinExistence type="inferred from homology"/>
<gene>
    <name evidence="2" type="ORF">HNR36_001924</name>
</gene>
<protein>
    <submittedName>
        <fullName evidence="2">Uncharacterized protein YneR</fullName>
    </submittedName>
</protein>
<dbReference type="InterPro" id="IPR035903">
    <property type="entry name" value="HesB-like_dom_sf"/>
</dbReference>
<organism evidence="2 3">
    <name type="scientific">Ureibacillus thermosphaericus</name>
    <dbReference type="NCBI Taxonomy" id="51173"/>
    <lineage>
        <taxon>Bacteria</taxon>
        <taxon>Bacillati</taxon>
        <taxon>Bacillota</taxon>
        <taxon>Bacilli</taxon>
        <taxon>Bacillales</taxon>
        <taxon>Caryophanaceae</taxon>
        <taxon>Ureibacillus</taxon>
    </lineage>
</organism>
<name>A0A840PXZ4_URETH</name>
<comment type="similarity">
    <text evidence="1">Belongs to the HesB/IscA family.</text>
</comment>
<evidence type="ECO:0000313" key="3">
    <source>
        <dbReference type="Proteomes" id="UP000557217"/>
    </source>
</evidence>
<dbReference type="PIRSF" id="PIRSF034852">
    <property type="entry name" value="UCP034852"/>
    <property type="match status" value="1"/>
</dbReference>
<dbReference type="SUPFAM" id="SSF89360">
    <property type="entry name" value="HesB-like domain"/>
    <property type="match status" value="1"/>
</dbReference>
<dbReference type="EMBL" id="JACHGZ010000023">
    <property type="protein sequence ID" value="MBB5149532.1"/>
    <property type="molecule type" value="Genomic_DNA"/>
</dbReference>
<sequence length="98" mass="11611">MKIIISDEALAWFKEEMEVESGDYIRFYARYGGSSPFHEAFSLGMNREKPHNIGVETVVDGIHFYVEKDDEWFFNNHDLYVSIDSKTDELIYDYKKIE</sequence>